<dbReference type="PANTHER" id="PTHR34599:SF1">
    <property type="entry name" value="PHOSPHATIDIC ACID PHOSPHATASE TYPE 2_HALOPEROXIDASE DOMAIN-CONTAINING PROTEIN"/>
    <property type="match status" value="1"/>
</dbReference>
<dbReference type="InterPro" id="IPR052559">
    <property type="entry name" value="V-haloperoxidase"/>
</dbReference>
<dbReference type="PANTHER" id="PTHR34599">
    <property type="entry name" value="PEROXIDASE-RELATED"/>
    <property type="match status" value="1"/>
</dbReference>
<evidence type="ECO:0000313" key="2">
    <source>
        <dbReference type="EMBL" id="MBD2532313.1"/>
    </source>
</evidence>
<dbReference type="Gene3D" id="2.60.40.10">
    <property type="entry name" value="Immunoglobulins"/>
    <property type="match status" value="1"/>
</dbReference>
<feature type="domain" description="Vanadium chloroperoxidase N-terminal" evidence="1">
    <location>
        <begin position="203"/>
        <end position="339"/>
    </location>
</feature>
<keyword evidence="3" id="KW-1185">Reference proteome</keyword>
<dbReference type="CDD" id="cd03398">
    <property type="entry name" value="PAP2_haloperoxidase"/>
    <property type="match status" value="1"/>
</dbReference>
<dbReference type="Proteomes" id="UP000623440">
    <property type="component" value="Unassembled WGS sequence"/>
</dbReference>
<accession>A0ABR8DSW4</accession>
<dbReference type="InterPro" id="IPR041067">
    <property type="entry name" value="VCPO_N"/>
</dbReference>
<dbReference type="EMBL" id="JACJSI010000054">
    <property type="protein sequence ID" value="MBD2532313.1"/>
    <property type="molecule type" value="Genomic_DNA"/>
</dbReference>
<dbReference type="Pfam" id="PF17897">
    <property type="entry name" value="VCPO_N"/>
    <property type="match status" value="1"/>
</dbReference>
<dbReference type="Gene3D" id="1.10.606.20">
    <property type="match status" value="1"/>
</dbReference>
<evidence type="ECO:0000259" key="1">
    <source>
        <dbReference type="Pfam" id="PF17897"/>
    </source>
</evidence>
<sequence length="707" mass="75126">MVTASVIGTAFIPAAYAQTTKPVPDIQIRFSNSKFQRPTLLGEAVKQGQFNLIVTNNGTAIFQGALNLKIYVSPDSILDKNPLSTPRVITLVSTLGTTSNSPLVGTDELLGTQSLPSVSLSPGASQTVTVDFTSSAFRSPSVVAPGAYQLIAEVDTTIPQATTNGKVVSQLVNAGDPVIVWNATLLNSILVSGISRDANGVLTARGGTAPPIGARNQAIVHLAVYDAVNAINRIGRPYAVRISPSDPRLTGGASAPAASVQAAYTTLRNLFTVATPQDSAQTQAAKTAIRNLLDQQLKTSLAAIPNGTAKSNGRSIGREVAGIILALRRNDGSAQAQIPYTGGNSAGEWRPTFPDFTPALLPGWGAVLPFSPDIPDRDPANPRPRLLQFGLSGPTPFGSQQFADQQNLIRQVGAFSNTSATTITRTSNQTKNAIFWALDRPNTFRPPGQWNQYAQQISLNRGNNLSQNALLFAQLNLAQADVGILTWDSKYFYNQLRPIQAIRQNNSLDVSAGVVRDVNWLPLLSYHQPENFFNTPLTPSFPDYNSGHAAFGSAAGQVLINFFGDNTPFTVPSQDLPGQALTYNTISEAIEDNAASRIFGGVHVPSSGVTQVPVTSKTPTTQNAITIDGKVTRNTVTTSEGSFAIDPTKDPDIQLGRQVGNSVIKSFAPEVNQTINQPLILIDQSSLKQSLIDEPLLAEPSLAEPSS</sequence>
<dbReference type="RefSeq" id="WP_190942946.1">
    <property type="nucleotide sequence ID" value="NZ_JACJSI010000054.1"/>
</dbReference>
<dbReference type="InterPro" id="IPR036938">
    <property type="entry name" value="PAP2/HPO_sf"/>
</dbReference>
<reference evidence="2 3" key="1">
    <citation type="journal article" date="2020" name="ISME J.">
        <title>Comparative genomics reveals insights into cyanobacterial evolution and habitat adaptation.</title>
        <authorList>
            <person name="Chen M.Y."/>
            <person name="Teng W.K."/>
            <person name="Zhao L."/>
            <person name="Hu C.X."/>
            <person name="Zhou Y.K."/>
            <person name="Han B.P."/>
            <person name="Song L.R."/>
            <person name="Shu W.S."/>
        </authorList>
    </citation>
    <scope>NUCLEOTIDE SEQUENCE [LARGE SCALE GENOMIC DNA]</scope>
    <source>
        <strain evidence="2 3">FACHB-838</strain>
    </source>
</reference>
<gene>
    <name evidence="2" type="ORF">H6G97_23115</name>
</gene>
<proteinExistence type="predicted"/>
<dbReference type="SUPFAM" id="SSF48317">
    <property type="entry name" value="Acid phosphatase/Vanadium-dependent haloperoxidase"/>
    <property type="match status" value="1"/>
</dbReference>
<evidence type="ECO:0000313" key="3">
    <source>
        <dbReference type="Proteomes" id="UP000623440"/>
    </source>
</evidence>
<organism evidence="2 3">
    <name type="scientific">Nostoc flagelliforme FACHB-838</name>
    <dbReference type="NCBI Taxonomy" id="2692904"/>
    <lineage>
        <taxon>Bacteria</taxon>
        <taxon>Bacillati</taxon>
        <taxon>Cyanobacteriota</taxon>
        <taxon>Cyanophyceae</taxon>
        <taxon>Nostocales</taxon>
        <taxon>Nostocaceae</taxon>
        <taxon>Nostoc</taxon>
    </lineage>
</organism>
<protein>
    <recommendedName>
        <fullName evidence="1">Vanadium chloroperoxidase N-terminal domain-containing protein</fullName>
    </recommendedName>
</protein>
<name>A0ABR8DSW4_9NOSO</name>
<comment type="caution">
    <text evidence="2">The sequence shown here is derived from an EMBL/GenBank/DDBJ whole genome shotgun (WGS) entry which is preliminary data.</text>
</comment>
<dbReference type="InterPro" id="IPR013783">
    <property type="entry name" value="Ig-like_fold"/>
</dbReference>